<keyword evidence="2" id="KW-1185">Reference proteome</keyword>
<sequence length="110" mass="12107">MSSSKYNWPRIDQLSVHCGSEAAGWSPQVVGKEITASFSECLNWREDFEIRTPPAFGSFVKIDDTNLIGNRGRLVMFSQVCGANLCGKSNLICGRCRLLRSAIRYGSEGG</sequence>
<name>A0AAV4XE85_CAEEX</name>
<evidence type="ECO:0000313" key="1">
    <source>
        <dbReference type="EMBL" id="GIY92325.1"/>
    </source>
</evidence>
<proteinExistence type="predicted"/>
<reference evidence="1 2" key="1">
    <citation type="submission" date="2021-06" db="EMBL/GenBank/DDBJ databases">
        <title>Caerostris extrusa draft genome.</title>
        <authorList>
            <person name="Kono N."/>
            <person name="Arakawa K."/>
        </authorList>
    </citation>
    <scope>NUCLEOTIDE SEQUENCE [LARGE SCALE GENOMIC DNA]</scope>
</reference>
<organism evidence="1 2">
    <name type="scientific">Caerostris extrusa</name>
    <name type="common">Bark spider</name>
    <name type="synonym">Caerostris bankana</name>
    <dbReference type="NCBI Taxonomy" id="172846"/>
    <lineage>
        <taxon>Eukaryota</taxon>
        <taxon>Metazoa</taxon>
        <taxon>Ecdysozoa</taxon>
        <taxon>Arthropoda</taxon>
        <taxon>Chelicerata</taxon>
        <taxon>Arachnida</taxon>
        <taxon>Araneae</taxon>
        <taxon>Araneomorphae</taxon>
        <taxon>Entelegynae</taxon>
        <taxon>Araneoidea</taxon>
        <taxon>Araneidae</taxon>
        <taxon>Caerostris</taxon>
    </lineage>
</organism>
<accession>A0AAV4XE85</accession>
<gene>
    <name evidence="1" type="ORF">CEXT_229411</name>
</gene>
<protein>
    <submittedName>
        <fullName evidence="1">Uncharacterized protein</fullName>
    </submittedName>
</protein>
<dbReference type="AlphaFoldDB" id="A0AAV4XE85"/>
<dbReference type="Proteomes" id="UP001054945">
    <property type="component" value="Unassembled WGS sequence"/>
</dbReference>
<evidence type="ECO:0000313" key="2">
    <source>
        <dbReference type="Proteomes" id="UP001054945"/>
    </source>
</evidence>
<comment type="caution">
    <text evidence="1">The sequence shown here is derived from an EMBL/GenBank/DDBJ whole genome shotgun (WGS) entry which is preliminary data.</text>
</comment>
<dbReference type="EMBL" id="BPLR01000127">
    <property type="protein sequence ID" value="GIY92325.1"/>
    <property type="molecule type" value="Genomic_DNA"/>
</dbReference>